<accession>A0A975M2J5</accession>
<dbReference type="CDD" id="cd03424">
    <property type="entry name" value="NUDIX_ADPRase_Nudt5_UGPPase_Nudt14"/>
    <property type="match status" value="1"/>
</dbReference>
<organism evidence="2 3">
    <name type="scientific">Arthrobacter jiangjiafuii</name>
    <dbReference type="NCBI Taxonomy" id="2817475"/>
    <lineage>
        <taxon>Bacteria</taxon>
        <taxon>Bacillati</taxon>
        <taxon>Actinomycetota</taxon>
        <taxon>Actinomycetes</taxon>
        <taxon>Micrococcales</taxon>
        <taxon>Micrococcaceae</taxon>
        <taxon>Arthrobacter</taxon>
    </lineage>
</organism>
<sequence>MNMEGAGPELAYAWDGPPRLELWTQQVSHNGRSWRQHRLVADNGTPGVVVVGVHGGRFAMVEHWRPAAGRSFLEFPRGFGTPGAGPGRDAAERVLEDAARELREETGLAGTHFRLLGQVWADTSLLAGSASVVTADLCPADTLGPLDGEIDGLRWVDVEEFPRLMASGEIADALTLAAHAHWLAAR</sequence>
<protein>
    <submittedName>
        <fullName evidence="2">NUDIX hydrolase</fullName>
    </submittedName>
</protein>
<reference evidence="2 3" key="1">
    <citation type="submission" date="2021-05" db="EMBL/GenBank/DDBJ databases">
        <title>Novel species in genus Arthrobacter.</title>
        <authorList>
            <person name="Zhang G."/>
        </authorList>
    </citation>
    <scope>NUCLEOTIDE SEQUENCE [LARGE SCALE GENOMIC DNA]</scope>
    <source>
        <strain evidence="3">zg-ZUI227</strain>
    </source>
</reference>
<feature type="domain" description="Nudix hydrolase" evidence="1">
    <location>
        <begin position="43"/>
        <end position="178"/>
    </location>
</feature>
<gene>
    <name evidence="2" type="ORF">KKR91_09465</name>
</gene>
<dbReference type="KEGG" id="ajg:KKR91_09465"/>
<dbReference type="AlphaFoldDB" id="A0A975M2J5"/>
<dbReference type="SUPFAM" id="SSF55811">
    <property type="entry name" value="Nudix"/>
    <property type="match status" value="1"/>
</dbReference>
<dbReference type="PROSITE" id="PS51462">
    <property type="entry name" value="NUDIX"/>
    <property type="match status" value="1"/>
</dbReference>
<dbReference type="Proteomes" id="UP000676885">
    <property type="component" value="Chromosome"/>
</dbReference>
<proteinExistence type="predicted"/>
<evidence type="ECO:0000313" key="3">
    <source>
        <dbReference type="Proteomes" id="UP000676885"/>
    </source>
</evidence>
<dbReference type="Pfam" id="PF00293">
    <property type="entry name" value="NUDIX"/>
    <property type="match status" value="1"/>
</dbReference>
<dbReference type="GO" id="GO:0016787">
    <property type="term" value="F:hydrolase activity"/>
    <property type="evidence" value="ECO:0007669"/>
    <property type="project" value="UniProtKB-KW"/>
</dbReference>
<dbReference type="Gene3D" id="3.90.79.10">
    <property type="entry name" value="Nucleoside Triphosphate Pyrophosphohydrolase"/>
    <property type="match status" value="1"/>
</dbReference>
<dbReference type="EMBL" id="CP076022">
    <property type="protein sequence ID" value="QWC08776.1"/>
    <property type="molecule type" value="Genomic_DNA"/>
</dbReference>
<name>A0A975M2J5_9MICC</name>
<evidence type="ECO:0000259" key="1">
    <source>
        <dbReference type="PROSITE" id="PS51462"/>
    </source>
</evidence>
<dbReference type="InterPro" id="IPR015797">
    <property type="entry name" value="NUDIX_hydrolase-like_dom_sf"/>
</dbReference>
<keyword evidence="3" id="KW-1185">Reference proteome</keyword>
<dbReference type="InterPro" id="IPR000086">
    <property type="entry name" value="NUDIX_hydrolase_dom"/>
</dbReference>
<keyword evidence="2" id="KW-0378">Hydrolase</keyword>
<evidence type="ECO:0000313" key="2">
    <source>
        <dbReference type="EMBL" id="QWC08776.1"/>
    </source>
</evidence>